<evidence type="ECO:0000313" key="2">
    <source>
        <dbReference type="EMBL" id="QHT95372.1"/>
    </source>
</evidence>
<feature type="transmembrane region" description="Helical" evidence="1">
    <location>
        <begin position="285"/>
        <end position="305"/>
    </location>
</feature>
<feature type="transmembrane region" description="Helical" evidence="1">
    <location>
        <begin position="394"/>
        <end position="416"/>
    </location>
</feature>
<protein>
    <submittedName>
        <fullName evidence="2">Uncharacterized protein</fullName>
    </submittedName>
</protein>
<reference evidence="2" key="1">
    <citation type="journal article" date="2020" name="Nature">
        <title>Giant virus diversity and host interactions through global metagenomics.</title>
        <authorList>
            <person name="Schulz F."/>
            <person name="Roux S."/>
            <person name="Paez-Espino D."/>
            <person name="Jungbluth S."/>
            <person name="Walsh D.A."/>
            <person name="Denef V.J."/>
            <person name="McMahon K.D."/>
            <person name="Konstantinidis K.T."/>
            <person name="Eloe-Fadrosh E.A."/>
            <person name="Kyrpides N.C."/>
            <person name="Woyke T."/>
        </authorList>
    </citation>
    <scope>NUCLEOTIDE SEQUENCE</scope>
    <source>
        <strain evidence="2">GVMAG-M-3300024261-8</strain>
    </source>
</reference>
<feature type="transmembrane region" description="Helical" evidence="1">
    <location>
        <begin position="428"/>
        <end position="448"/>
    </location>
</feature>
<accession>A0A6C0IQU3</accession>
<sequence>MSEENIFDLTENIELNKEIIYDYPLTTIFTNEIKNDGGVFQVPVTYSIDNNFYYTTDGTTSEFNFTKFHIGKPYHKNIPNTSEDNPNIIGEIVLEHSSKCYVCILIEKSMTAQRNILEAILSKDSANYEIVLNDLIPKQDNCIQYNDGNRKVFLFTTPIYTSSNLEEIYGDISHLFTKNYDAKYIVIPPNNISKRDDDEIYIDCSPTGASEEEINTYNVPINSKLMSEKQQSDFMSTTINFAFFTILSLVGYFIIPMFYKKVVIDMILFMKPGVGDAVNKERLKAIASADIGLILTFVSTIMLFYTMGMTGDSKYTSLSLMLSLVAILSASLITMKKSNPEFLRAIDSSGRIIQLEIPMTTIKDEITKKSTEIPVGVSSSFGDILKTIGDGFGFLFKLLPAFLAIIFVGATIPLILGSMGILTDETANTLTVGGVLFSMVGLVCFKLIDHVEKLSKGEVA</sequence>
<dbReference type="EMBL" id="MN740240">
    <property type="protein sequence ID" value="QHT95372.1"/>
    <property type="molecule type" value="Genomic_DNA"/>
</dbReference>
<keyword evidence="1" id="KW-1133">Transmembrane helix</keyword>
<keyword evidence="1" id="KW-0472">Membrane</keyword>
<organism evidence="2">
    <name type="scientific">viral metagenome</name>
    <dbReference type="NCBI Taxonomy" id="1070528"/>
    <lineage>
        <taxon>unclassified sequences</taxon>
        <taxon>metagenomes</taxon>
        <taxon>organismal metagenomes</taxon>
    </lineage>
</organism>
<proteinExistence type="predicted"/>
<feature type="transmembrane region" description="Helical" evidence="1">
    <location>
        <begin position="239"/>
        <end position="259"/>
    </location>
</feature>
<feature type="transmembrane region" description="Helical" evidence="1">
    <location>
        <begin position="317"/>
        <end position="335"/>
    </location>
</feature>
<name>A0A6C0IQU3_9ZZZZ</name>
<keyword evidence="1" id="KW-0812">Transmembrane</keyword>
<dbReference type="AlphaFoldDB" id="A0A6C0IQU3"/>
<evidence type="ECO:0000256" key="1">
    <source>
        <dbReference type="SAM" id="Phobius"/>
    </source>
</evidence>